<sequence>MALSSNEKRALWRRQCREALATHIYERLGLTVAPGRVRLQPSMADGYAWSVSKSQEHLLKSNLSDGTVGSYKKICDALGRSIEAVSPQTLREHDACSDKRISDEYLNSKEPPKLFQTASGSGSFTATIQRLEDENQELVVELERAQAYSEKLLEESGEWEAKCRGISKELDDSKSVVKQLENDLSHACMGIAEAMKTLKGLQLPEKSTHVHETTFSTMVANWTGRSLIMHATSLGYLIARGRPRVWPATLKFSSISTVRPYSGSITSTLLEHTNSSEIGRRKANSAVGQEKEAHADAIADYWESSLLAC</sequence>
<evidence type="ECO:0000256" key="1">
    <source>
        <dbReference type="SAM" id="Coils"/>
    </source>
</evidence>
<reference evidence="2" key="1">
    <citation type="journal article" date="2023" name="IMA Fungus">
        <title>Comparative genomic study of the Penicillium genus elucidates a diverse pangenome and 15 lateral gene transfer events.</title>
        <authorList>
            <person name="Petersen C."/>
            <person name="Sorensen T."/>
            <person name="Nielsen M.R."/>
            <person name="Sondergaard T.E."/>
            <person name="Sorensen J.L."/>
            <person name="Fitzpatrick D.A."/>
            <person name="Frisvad J.C."/>
            <person name="Nielsen K.L."/>
        </authorList>
    </citation>
    <scope>NUCLEOTIDE SEQUENCE</scope>
    <source>
        <strain evidence="2">IBT 12815</strain>
    </source>
</reference>
<dbReference type="AlphaFoldDB" id="A0AAD6DUL0"/>
<dbReference type="RefSeq" id="XP_056750120.1">
    <property type="nucleotide sequence ID" value="XM_056901452.1"/>
</dbReference>
<accession>A0AAD6DUL0</accession>
<dbReference type="Proteomes" id="UP001213799">
    <property type="component" value="Unassembled WGS sequence"/>
</dbReference>
<evidence type="ECO:0000313" key="2">
    <source>
        <dbReference type="EMBL" id="KAJ5593494.1"/>
    </source>
</evidence>
<proteinExistence type="predicted"/>
<protein>
    <submittedName>
        <fullName evidence="2">Uncharacterized protein</fullName>
    </submittedName>
</protein>
<organism evidence="2 3">
    <name type="scientific">Penicillium hordei</name>
    <dbReference type="NCBI Taxonomy" id="40994"/>
    <lineage>
        <taxon>Eukaryota</taxon>
        <taxon>Fungi</taxon>
        <taxon>Dikarya</taxon>
        <taxon>Ascomycota</taxon>
        <taxon>Pezizomycotina</taxon>
        <taxon>Eurotiomycetes</taxon>
        <taxon>Eurotiomycetidae</taxon>
        <taxon>Eurotiales</taxon>
        <taxon>Aspergillaceae</taxon>
        <taxon>Penicillium</taxon>
    </lineage>
</organism>
<dbReference type="EMBL" id="JAQJAE010000005">
    <property type="protein sequence ID" value="KAJ5593494.1"/>
    <property type="molecule type" value="Genomic_DNA"/>
</dbReference>
<keyword evidence="3" id="KW-1185">Reference proteome</keyword>
<gene>
    <name evidence="2" type="ORF">N7537_010398</name>
</gene>
<dbReference type="GeneID" id="81591694"/>
<evidence type="ECO:0000313" key="3">
    <source>
        <dbReference type="Proteomes" id="UP001213799"/>
    </source>
</evidence>
<feature type="coiled-coil region" evidence="1">
    <location>
        <begin position="128"/>
        <end position="183"/>
    </location>
</feature>
<name>A0AAD6DUL0_9EURO</name>
<keyword evidence="1" id="KW-0175">Coiled coil</keyword>
<comment type="caution">
    <text evidence="2">The sequence shown here is derived from an EMBL/GenBank/DDBJ whole genome shotgun (WGS) entry which is preliminary data.</text>
</comment>
<reference evidence="2" key="2">
    <citation type="submission" date="2023-01" db="EMBL/GenBank/DDBJ databases">
        <authorList>
            <person name="Petersen C."/>
        </authorList>
    </citation>
    <scope>NUCLEOTIDE SEQUENCE</scope>
    <source>
        <strain evidence="2">IBT 12815</strain>
    </source>
</reference>